<sequence length="500" mass="53157">MTTVLFVRRFLADYTRNPVNLLVLVLVPVVFVLVASGSLADAAKLFGSGIGPAVETVTAGWTAGFMAGVAMYFQTRAARAADRRLVLAGLRPIRLVVARVATGLLLALLVSAAALLALAVRAGIDPAGRVLTGTLMFAVIYLAIGALVGALARNAVNGTVVILFVWILDVFFGPAMTSPDRVATRVLPTHYVTLWMIDLPSRHGGRLGDLGWALAWTVGAIVIASAVVTLASRIARQPRRLVAAGTRRDQFAVGIRMGLREYRRNRALWALLIVVPVVFIVLAKAITREQFTIMSLVDGRERVDLTFWLPEVHAGTMTPIAIASLATLAGLFVVLDAMAGDRRLELAGFRAGVLLGVRLAVIAAALLLVTTVSLAVTAAVFDAQQWMIYAGGNVLLGAIYALAGVCLGRVFGRVSGVFIAFLIPFLDVGIAQSPMLRPEPAAWAQWLPGYGASRVLLDGGLTRDFDETGSLLIALAWLLALTVAAAVLFRRAPRARAGVR</sequence>
<evidence type="ECO:0000259" key="5">
    <source>
        <dbReference type="Pfam" id="PF12698"/>
    </source>
</evidence>
<protein>
    <submittedName>
        <fullName evidence="6">ABC transporter permease</fullName>
    </submittedName>
</protein>
<evidence type="ECO:0000313" key="7">
    <source>
        <dbReference type="Proteomes" id="UP000249915"/>
    </source>
</evidence>
<dbReference type="OrthoDB" id="3767381at2"/>
<dbReference type="Proteomes" id="UP000249915">
    <property type="component" value="Unassembled WGS sequence"/>
</dbReference>
<dbReference type="EMBL" id="MASW01000002">
    <property type="protein sequence ID" value="PXY28267.1"/>
    <property type="molecule type" value="Genomic_DNA"/>
</dbReference>
<evidence type="ECO:0000256" key="1">
    <source>
        <dbReference type="ARBA" id="ARBA00004141"/>
    </source>
</evidence>
<name>A0A2V4B2L4_9PSEU</name>
<comment type="caution">
    <text evidence="6">The sequence shown here is derived from an EMBL/GenBank/DDBJ whole genome shotgun (WGS) entry which is preliminary data.</text>
</comment>
<dbReference type="GO" id="GO:0016020">
    <property type="term" value="C:membrane"/>
    <property type="evidence" value="ECO:0007669"/>
    <property type="project" value="UniProtKB-SubCell"/>
</dbReference>
<keyword evidence="4" id="KW-0472">Membrane</keyword>
<comment type="subcellular location">
    <subcellularLocation>
        <location evidence="1">Membrane</location>
        <topology evidence="1">Multi-pass membrane protein</topology>
    </subcellularLocation>
</comment>
<accession>A0A2V4B2L4</accession>
<keyword evidence="3" id="KW-1133">Transmembrane helix</keyword>
<dbReference type="AlphaFoldDB" id="A0A2V4B2L4"/>
<proteinExistence type="predicted"/>
<dbReference type="InterPro" id="IPR013525">
    <property type="entry name" value="ABC2_TM"/>
</dbReference>
<feature type="domain" description="ABC-2 type transporter transmembrane" evidence="5">
    <location>
        <begin position="64"/>
        <end position="231"/>
    </location>
</feature>
<keyword evidence="7" id="KW-1185">Reference proteome</keyword>
<keyword evidence="2" id="KW-0812">Transmembrane</keyword>
<evidence type="ECO:0000256" key="2">
    <source>
        <dbReference type="ARBA" id="ARBA00022692"/>
    </source>
</evidence>
<dbReference type="RefSeq" id="WP_112282278.1">
    <property type="nucleotide sequence ID" value="NZ_MASW01000002.1"/>
</dbReference>
<dbReference type="GO" id="GO:0140359">
    <property type="term" value="F:ABC-type transporter activity"/>
    <property type="evidence" value="ECO:0007669"/>
    <property type="project" value="InterPro"/>
</dbReference>
<reference evidence="6 7" key="1">
    <citation type="submission" date="2016-07" db="EMBL/GenBank/DDBJ databases">
        <title>Draft genome sequence of Prauserella muralis DSM 45305, isolated from a mould-covered wall in an indoor environment.</title>
        <authorList>
            <person name="Ruckert C."/>
            <person name="Albersmeier A."/>
            <person name="Jiang C.-L."/>
            <person name="Jiang Y."/>
            <person name="Kalinowski J."/>
            <person name="Schneider O."/>
            <person name="Winkler A."/>
            <person name="Zotchev S.B."/>
        </authorList>
    </citation>
    <scope>NUCLEOTIDE SEQUENCE [LARGE SCALE GENOMIC DNA]</scope>
    <source>
        <strain evidence="6 7">DSM 45305</strain>
    </source>
</reference>
<evidence type="ECO:0000313" key="6">
    <source>
        <dbReference type="EMBL" id="PXY28267.1"/>
    </source>
</evidence>
<organism evidence="6 7">
    <name type="scientific">Prauserella muralis</name>
    <dbReference type="NCBI Taxonomy" id="588067"/>
    <lineage>
        <taxon>Bacteria</taxon>
        <taxon>Bacillati</taxon>
        <taxon>Actinomycetota</taxon>
        <taxon>Actinomycetes</taxon>
        <taxon>Pseudonocardiales</taxon>
        <taxon>Pseudonocardiaceae</taxon>
        <taxon>Prauserella</taxon>
    </lineage>
</organism>
<evidence type="ECO:0000256" key="3">
    <source>
        <dbReference type="ARBA" id="ARBA00022989"/>
    </source>
</evidence>
<evidence type="ECO:0000256" key="4">
    <source>
        <dbReference type="ARBA" id="ARBA00023136"/>
    </source>
</evidence>
<dbReference type="Pfam" id="PF12698">
    <property type="entry name" value="ABC2_membrane_3"/>
    <property type="match status" value="1"/>
</dbReference>
<gene>
    <name evidence="6" type="ORF">BAY60_18310</name>
</gene>